<gene>
    <name evidence="5" type="ORF">HHI36_006176</name>
</gene>
<dbReference type="PROSITE" id="PS51155">
    <property type="entry name" value="CHIT_BIND_RR_2"/>
    <property type="match status" value="1"/>
</dbReference>
<protein>
    <submittedName>
        <fullName evidence="5">Uncharacterized protein</fullName>
    </submittedName>
</protein>
<name>A0ABD2NWE9_9CUCU</name>
<evidence type="ECO:0000313" key="6">
    <source>
        <dbReference type="Proteomes" id="UP001516400"/>
    </source>
</evidence>
<comment type="caution">
    <text evidence="5">The sequence shown here is derived from an EMBL/GenBank/DDBJ whole genome shotgun (WGS) entry which is preliminary data.</text>
</comment>
<feature type="region of interest" description="Disordered" evidence="3">
    <location>
        <begin position="141"/>
        <end position="165"/>
    </location>
</feature>
<evidence type="ECO:0000256" key="4">
    <source>
        <dbReference type="SAM" id="SignalP"/>
    </source>
</evidence>
<accession>A0ABD2NWE9</accession>
<keyword evidence="1 2" id="KW-0193">Cuticle</keyword>
<dbReference type="AlphaFoldDB" id="A0ABD2NWE9"/>
<dbReference type="Pfam" id="PF00379">
    <property type="entry name" value="Chitin_bind_4"/>
    <property type="match status" value="1"/>
</dbReference>
<evidence type="ECO:0000256" key="1">
    <source>
        <dbReference type="ARBA" id="ARBA00022460"/>
    </source>
</evidence>
<evidence type="ECO:0000256" key="3">
    <source>
        <dbReference type="SAM" id="MobiDB-lite"/>
    </source>
</evidence>
<keyword evidence="6" id="KW-1185">Reference proteome</keyword>
<proteinExistence type="predicted"/>
<feature type="signal peptide" evidence="4">
    <location>
        <begin position="1"/>
        <end position="17"/>
    </location>
</feature>
<sequence>MHIKALVCCCLVVVASAYPIALYPEHEDSGHDVAQYIQYIPEAKGLQEEIHENQVASHGYEGYGEPEEEHKKVVDYYAPPKYSFKYGVQDYHTGDIKSQHETRDGDVVKGEYSVVEPDGSIRTVTYTSDKHSGFNAIVRKTAPLTHHEPEAHYEEPIHHQEEEHL</sequence>
<feature type="chain" id="PRO_5044888880" evidence="4">
    <location>
        <begin position="18"/>
        <end position="165"/>
    </location>
</feature>
<feature type="compositionally biased region" description="Basic and acidic residues" evidence="3">
    <location>
        <begin position="145"/>
        <end position="165"/>
    </location>
</feature>
<dbReference type="GO" id="GO:0042302">
    <property type="term" value="F:structural constituent of cuticle"/>
    <property type="evidence" value="ECO:0007669"/>
    <property type="project" value="UniProtKB-UniRule"/>
</dbReference>
<reference evidence="5 6" key="1">
    <citation type="journal article" date="2021" name="BMC Biol.">
        <title>Horizontally acquired antibacterial genes associated with adaptive radiation of ladybird beetles.</title>
        <authorList>
            <person name="Li H.S."/>
            <person name="Tang X.F."/>
            <person name="Huang Y.H."/>
            <person name="Xu Z.Y."/>
            <person name="Chen M.L."/>
            <person name="Du X.Y."/>
            <person name="Qiu B.Y."/>
            <person name="Chen P.T."/>
            <person name="Zhang W."/>
            <person name="Slipinski A."/>
            <person name="Escalona H.E."/>
            <person name="Waterhouse R.M."/>
            <person name="Zwick A."/>
            <person name="Pang H."/>
        </authorList>
    </citation>
    <scope>NUCLEOTIDE SEQUENCE [LARGE SCALE GENOMIC DNA]</scope>
    <source>
        <strain evidence="5">SYSU2018</strain>
    </source>
</reference>
<dbReference type="PANTHER" id="PTHR12236:SF14">
    <property type="entry name" value="CUTICULAR PROTEIN 66CB"/>
    <property type="match status" value="1"/>
</dbReference>
<organism evidence="5 6">
    <name type="scientific">Cryptolaemus montrouzieri</name>
    <dbReference type="NCBI Taxonomy" id="559131"/>
    <lineage>
        <taxon>Eukaryota</taxon>
        <taxon>Metazoa</taxon>
        <taxon>Ecdysozoa</taxon>
        <taxon>Arthropoda</taxon>
        <taxon>Hexapoda</taxon>
        <taxon>Insecta</taxon>
        <taxon>Pterygota</taxon>
        <taxon>Neoptera</taxon>
        <taxon>Endopterygota</taxon>
        <taxon>Coleoptera</taxon>
        <taxon>Polyphaga</taxon>
        <taxon>Cucujiformia</taxon>
        <taxon>Coccinelloidea</taxon>
        <taxon>Coccinellidae</taxon>
        <taxon>Scymninae</taxon>
        <taxon>Scymnini</taxon>
        <taxon>Cryptolaemus</taxon>
    </lineage>
</organism>
<dbReference type="EMBL" id="JABFTP020000144">
    <property type="protein sequence ID" value="KAL3283019.1"/>
    <property type="molecule type" value="Genomic_DNA"/>
</dbReference>
<dbReference type="Proteomes" id="UP001516400">
    <property type="component" value="Unassembled WGS sequence"/>
</dbReference>
<evidence type="ECO:0000313" key="5">
    <source>
        <dbReference type="EMBL" id="KAL3283019.1"/>
    </source>
</evidence>
<dbReference type="InterPro" id="IPR000618">
    <property type="entry name" value="Insect_cuticle"/>
</dbReference>
<dbReference type="InterPro" id="IPR051217">
    <property type="entry name" value="Insect_Cuticle_Struc_Prot"/>
</dbReference>
<dbReference type="PRINTS" id="PR00947">
    <property type="entry name" value="CUTICLE"/>
</dbReference>
<dbReference type="PANTHER" id="PTHR12236">
    <property type="entry name" value="STRUCTURAL CONTITUENT OF CUTICLE"/>
    <property type="match status" value="1"/>
</dbReference>
<evidence type="ECO:0000256" key="2">
    <source>
        <dbReference type="PROSITE-ProRule" id="PRU00497"/>
    </source>
</evidence>
<keyword evidence="4" id="KW-0732">Signal</keyword>